<proteinExistence type="predicted"/>
<dbReference type="InterPro" id="IPR016181">
    <property type="entry name" value="Acyl_CoA_acyltransferase"/>
</dbReference>
<gene>
    <name evidence="3" type="ORF">CLV63_13066</name>
</gene>
<dbReference type="CDD" id="cd04301">
    <property type="entry name" value="NAT_SF"/>
    <property type="match status" value="1"/>
</dbReference>
<name>A0A2P8CT10_9ACTN</name>
<evidence type="ECO:0000313" key="3">
    <source>
        <dbReference type="EMBL" id="PSK88104.1"/>
    </source>
</evidence>
<evidence type="ECO:0000313" key="4">
    <source>
        <dbReference type="Proteomes" id="UP000240542"/>
    </source>
</evidence>
<evidence type="ECO:0000259" key="2">
    <source>
        <dbReference type="PROSITE" id="PS51729"/>
    </source>
</evidence>
<dbReference type="Gene3D" id="3.40.630.30">
    <property type="match status" value="1"/>
</dbReference>
<dbReference type="Pfam" id="PF14542">
    <property type="entry name" value="Acetyltransf_CG"/>
    <property type="match status" value="1"/>
</dbReference>
<dbReference type="RefSeq" id="WP_106586504.1">
    <property type="nucleotide sequence ID" value="NZ_PYGA01000030.1"/>
</dbReference>
<evidence type="ECO:0000259" key="1">
    <source>
        <dbReference type="PROSITE" id="PS51186"/>
    </source>
</evidence>
<keyword evidence="4" id="KW-1185">Reference proteome</keyword>
<dbReference type="PROSITE" id="PS51186">
    <property type="entry name" value="GNAT"/>
    <property type="match status" value="1"/>
</dbReference>
<feature type="domain" description="N-acetyltransferase" evidence="2">
    <location>
        <begin position="6"/>
        <end position="93"/>
    </location>
</feature>
<dbReference type="SUPFAM" id="SSF55729">
    <property type="entry name" value="Acyl-CoA N-acyltransferases (Nat)"/>
    <property type="match status" value="1"/>
</dbReference>
<dbReference type="InterPro" id="IPR000182">
    <property type="entry name" value="GNAT_dom"/>
</dbReference>
<dbReference type="InterPro" id="IPR031165">
    <property type="entry name" value="GNAT_YJDJ"/>
</dbReference>
<dbReference type="AlphaFoldDB" id="A0A2P8CT10"/>
<dbReference type="PROSITE" id="PS51729">
    <property type="entry name" value="GNAT_YJDJ"/>
    <property type="match status" value="1"/>
</dbReference>
<protein>
    <submittedName>
        <fullName evidence="3">Uncharacterized protein</fullName>
    </submittedName>
</protein>
<feature type="domain" description="N-acetyltransferase" evidence="1">
    <location>
        <begin position="1"/>
        <end position="102"/>
    </location>
</feature>
<dbReference type="PANTHER" id="PTHR31435:SF10">
    <property type="entry name" value="BSR4717 PROTEIN"/>
    <property type="match status" value="1"/>
</dbReference>
<dbReference type="EMBL" id="PYGA01000030">
    <property type="protein sequence ID" value="PSK88104.1"/>
    <property type="molecule type" value="Genomic_DNA"/>
</dbReference>
<organism evidence="3 4">
    <name type="scientific">Murinocardiopsis flavida</name>
    <dbReference type="NCBI Taxonomy" id="645275"/>
    <lineage>
        <taxon>Bacteria</taxon>
        <taxon>Bacillati</taxon>
        <taxon>Actinomycetota</taxon>
        <taxon>Actinomycetes</taxon>
        <taxon>Streptosporangiales</taxon>
        <taxon>Nocardiopsidaceae</taxon>
        <taxon>Murinocardiopsis</taxon>
    </lineage>
</organism>
<dbReference type="PANTHER" id="PTHR31435">
    <property type="entry name" value="PROTEIN NATD1"/>
    <property type="match status" value="1"/>
</dbReference>
<reference evidence="3 4" key="1">
    <citation type="submission" date="2018-03" db="EMBL/GenBank/DDBJ databases">
        <title>Genomic Encyclopedia of Archaeal and Bacterial Type Strains, Phase II (KMG-II): from individual species to whole genera.</title>
        <authorList>
            <person name="Goeker M."/>
        </authorList>
    </citation>
    <scope>NUCLEOTIDE SEQUENCE [LARGE SCALE GENOMIC DNA]</scope>
    <source>
        <strain evidence="3 4">DSM 45312</strain>
    </source>
</reference>
<comment type="caution">
    <text evidence="3">The sequence shown here is derived from an EMBL/GenBank/DDBJ whole genome shotgun (WGS) entry which is preliminary data.</text>
</comment>
<dbReference type="Proteomes" id="UP000240542">
    <property type="component" value="Unassembled WGS sequence"/>
</dbReference>
<accession>A0A2P8CT10</accession>
<dbReference type="GO" id="GO:0016747">
    <property type="term" value="F:acyltransferase activity, transferring groups other than amino-acyl groups"/>
    <property type="evidence" value="ECO:0007669"/>
    <property type="project" value="InterPro"/>
</dbReference>
<dbReference type="InterPro" id="IPR045057">
    <property type="entry name" value="Gcn5-rel_NAT"/>
</dbReference>
<dbReference type="OrthoDB" id="5405911at2"/>
<sequence length="102" mass="11080">MEISVIDVPENNRYEARSDGSTAGFAAYTLTDELIVFTHTEVDPAFEGKGVGGALVRGALDDVRKHGKRSVLPVCPFVKSWIGRHPEYADLVYDAPATTAKD</sequence>